<protein>
    <recommendedName>
        <fullName evidence="4">AbiTii domain-containing protein</fullName>
    </recommendedName>
</protein>
<evidence type="ECO:0008006" key="4">
    <source>
        <dbReference type="Google" id="ProtNLM"/>
    </source>
</evidence>
<proteinExistence type="predicted"/>
<evidence type="ECO:0000313" key="2">
    <source>
        <dbReference type="EMBL" id="OOM09428.1"/>
    </source>
</evidence>
<feature type="coiled-coil region" evidence="1">
    <location>
        <begin position="188"/>
        <end position="222"/>
    </location>
</feature>
<evidence type="ECO:0000313" key="3">
    <source>
        <dbReference type="Proteomes" id="UP000191154"/>
    </source>
</evidence>
<name>A0A1S8MYZ7_CLOSA</name>
<dbReference type="RefSeq" id="WP_077866734.1">
    <property type="nucleotide sequence ID" value="NZ_LZYZ01000007.1"/>
</dbReference>
<dbReference type="AlphaFoldDB" id="A0A1S8MYZ7"/>
<sequence length="265" mass="30399">MEIIIDRKEFQKISLEFRRLSSRLLRTNLDDGMGNLKRLLNFIENTPLIFDFILENNIEKYNIKDEISKRKLSCGYNIPINKSEEIAYVYQLLKYCTENCRDYSSICMGYSSSRMLQDHIDSFNNRVVNAFISHIEVYLKERLIDMGETGKLNVIVNGGQVAIANDNSTVNATQNNNYNQTENLNSLIEELINLINSLDLNSEEKEETKEIITAAMEEVESDKPKKSIIKYAIEKIEYVGKLGVGITGLFTTSQKIIEILSNVIK</sequence>
<reference evidence="2 3" key="1">
    <citation type="submission" date="2016-05" db="EMBL/GenBank/DDBJ databases">
        <title>Microbial solvent formation.</title>
        <authorList>
            <person name="Poehlein A."/>
            <person name="Montoya Solano J.D."/>
            <person name="Flitsch S."/>
            <person name="Krabben P."/>
            <person name="Duerre P."/>
            <person name="Daniel R."/>
        </authorList>
    </citation>
    <scope>NUCLEOTIDE SEQUENCE [LARGE SCALE GENOMIC DNA]</scope>
    <source>
        <strain evidence="2 3">L1-8</strain>
    </source>
</reference>
<keyword evidence="1" id="KW-0175">Coiled coil</keyword>
<accession>A0A1S8MYZ7</accession>
<gene>
    <name evidence="2" type="ORF">CLOSAC_37090</name>
</gene>
<comment type="caution">
    <text evidence="2">The sequence shown here is derived from an EMBL/GenBank/DDBJ whole genome shotgun (WGS) entry which is preliminary data.</text>
</comment>
<evidence type="ECO:0000256" key="1">
    <source>
        <dbReference type="SAM" id="Coils"/>
    </source>
</evidence>
<organism evidence="2 3">
    <name type="scientific">Clostridium saccharobutylicum</name>
    <dbReference type="NCBI Taxonomy" id="169679"/>
    <lineage>
        <taxon>Bacteria</taxon>
        <taxon>Bacillati</taxon>
        <taxon>Bacillota</taxon>
        <taxon>Clostridia</taxon>
        <taxon>Eubacteriales</taxon>
        <taxon>Clostridiaceae</taxon>
        <taxon>Clostridium</taxon>
    </lineage>
</organism>
<dbReference type="Proteomes" id="UP000191154">
    <property type="component" value="Unassembled WGS sequence"/>
</dbReference>
<dbReference type="EMBL" id="LZYZ01000007">
    <property type="protein sequence ID" value="OOM09428.1"/>
    <property type="molecule type" value="Genomic_DNA"/>
</dbReference>